<dbReference type="Proteomes" id="UP001162992">
    <property type="component" value="Chromosome 16"/>
</dbReference>
<comment type="caution">
    <text evidence="1">The sequence shown here is derived from an EMBL/GenBank/DDBJ whole genome shotgun (WGS) entry which is preliminary data.</text>
</comment>
<dbReference type="EMBL" id="CM055107">
    <property type="protein sequence ID" value="KAJ7526991.1"/>
    <property type="molecule type" value="Genomic_DNA"/>
</dbReference>
<evidence type="ECO:0000313" key="2">
    <source>
        <dbReference type="Proteomes" id="UP001162992"/>
    </source>
</evidence>
<protein>
    <submittedName>
        <fullName evidence="1">Uncharacterized protein</fullName>
    </submittedName>
</protein>
<gene>
    <name evidence="1" type="ORF">O6H91_16G030900</name>
</gene>
<sequence>MESVCCCNRICSCFAFKPRASSYRCSLAPSIISSQQSYCRAIKSQYHRASSTEKWQTNVAVAKPKKTRQKNFRCECNVASKHNTLSHDARTMLLSSNRGFINGCKPRNATKSQYYRTFSNKKWRTSVADDNPTRKHKNFLCECSVVSEHHISNHHACSMLLSEGTVSSCQRTMQFNGVVKNTRRGSAAADHGYTASPVGDAVLARDDLLGLIAGEDRGLRTQKDVQKRANIIRVIDALTKLGASSTTTDSSLSATWRMIWTTEKEQLFIIEKAPLFGTQAGDNLQVINIARGTLNNIITFPPSGAFVVGSTIEVVSKQRVNFRFQSAVLCTPKWKLPLPPFGQGWFESVYLDDKIRVAKDIRGDYLVVDRAPYAFEGLQDV</sequence>
<keyword evidence="2" id="KW-1185">Reference proteome</keyword>
<proteinExistence type="predicted"/>
<name>A0ACC2BB46_DIPCM</name>
<evidence type="ECO:0000313" key="1">
    <source>
        <dbReference type="EMBL" id="KAJ7526991.1"/>
    </source>
</evidence>
<accession>A0ACC2BB46</accession>
<organism evidence="1 2">
    <name type="scientific">Diphasiastrum complanatum</name>
    <name type="common">Issler's clubmoss</name>
    <name type="synonym">Lycopodium complanatum</name>
    <dbReference type="NCBI Taxonomy" id="34168"/>
    <lineage>
        <taxon>Eukaryota</taxon>
        <taxon>Viridiplantae</taxon>
        <taxon>Streptophyta</taxon>
        <taxon>Embryophyta</taxon>
        <taxon>Tracheophyta</taxon>
        <taxon>Lycopodiopsida</taxon>
        <taxon>Lycopodiales</taxon>
        <taxon>Lycopodiaceae</taxon>
        <taxon>Lycopodioideae</taxon>
        <taxon>Diphasiastrum</taxon>
    </lineage>
</organism>
<reference evidence="2" key="1">
    <citation type="journal article" date="2024" name="Proc. Natl. Acad. Sci. U.S.A.">
        <title>Extraordinary preservation of gene collinearity over three hundred million years revealed in homosporous lycophytes.</title>
        <authorList>
            <person name="Li C."/>
            <person name="Wickell D."/>
            <person name="Kuo L.Y."/>
            <person name="Chen X."/>
            <person name="Nie B."/>
            <person name="Liao X."/>
            <person name="Peng D."/>
            <person name="Ji J."/>
            <person name="Jenkins J."/>
            <person name="Williams M."/>
            <person name="Shu S."/>
            <person name="Plott C."/>
            <person name="Barry K."/>
            <person name="Rajasekar S."/>
            <person name="Grimwood J."/>
            <person name="Han X."/>
            <person name="Sun S."/>
            <person name="Hou Z."/>
            <person name="He W."/>
            <person name="Dai G."/>
            <person name="Sun C."/>
            <person name="Schmutz J."/>
            <person name="Leebens-Mack J.H."/>
            <person name="Li F.W."/>
            <person name="Wang L."/>
        </authorList>
    </citation>
    <scope>NUCLEOTIDE SEQUENCE [LARGE SCALE GENOMIC DNA]</scope>
    <source>
        <strain evidence="2">cv. PW_Plant_1</strain>
    </source>
</reference>